<feature type="compositionally biased region" description="Low complexity" evidence="1">
    <location>
        <begin position="57"/>
        <end position="69"/>
    </location>
</feature>
<feature type="region of interest" description="Disordered" evidence="1">
    <location>
        <begin position="1"/>
        <end position="77"/>
    </location>
</feature>
<sequence>MSVSRVRSRWRAMSSGNNGGTNGGLELSLNQSPPPPLAAAERMEVDGGHVEDDDDYSNGSSSPSSCVSSDDSHAGWEPSPMVIGACERCLLYCMVTKEEYPICINCKQPFLVDVLPAGDDKKHDKRQ</sequence>
<dbReference type="PANTHER" id="PTHR33177">
    <property type="entry name" value="PUTATIVE-RELATED"/>
    <property type="match status" value="1"/>
</dbReference>
<reference evidence="2" key="2">
    <citation type="submission" date="2018-10" db="UniProtKB">
        <authorList>
            <consortium name="EnsemblPlants"/>
        </authorList>
    </citation>
    <scope>IDENTIFICATION</scope>
</reference>
<evidence type="ECO:0000313" key="3">
    <source>
        <dbReference type="Proteomes" id="UP000019116"/>
    </source>
</evidence>
<dbReference type="Gramene" id="TraesROB_scaffold_004302_01G000200.1">
    <property type="protein sequence ID" value="TraesROB_scaffold_004302_01G000200.1"/>
    <property type="gene ID" value="TraesROB_scaffold_004302_01G000200"/>
</dbReference>
<name>A0A3B6IQD6_WHEAT</name>
<feature type="compositionally biased region" description="Basic and acidic residues" evidence="1">
    <location>
        <begin position="41"/>
        <end position="50"/>
    </location>
</feature>
<protein>
    <submittedName>
        <fullName evidence="2">Uncharacterized protein</fullName>
    </submittedName>
</protein>
<dbReference type="Gramene" id="TraesCLE_scaffold_045597_01G000100.1">
    <property type="protein sequence ID" value="TraesCLE_scaffold_045597_01G000100.1"/>
    <property type="gene ID" value="TraesCLE_scaffold_045597_01G000100"/>
</dbReference>
<accession>A0A3B6IQD6</accession>
<dbReference type="Gramene" id="TraesCS4B02G116900.1">
    <property type="protein sequence ID" value="TraesCS4B02G116900.1.cds1"/>
    <property type="gene ID" value="TraesCS4B02G116900"/>
</dbReference>
<dbReference type="Gramene" id="TraesCS4B03G0265800.1">
    <property type="protein sequence ID" value="TraesCS4B03G0265800.1.CDS1"/>
    <property type="gene ID" value="TraesCS4B03G0265800"/>
</dbReference>
<dbReference type="Gramene" id="TraesWEE_scaffold_004019_01G000100.1">
    <property type="protein sequence ID" value="TraesWEE_scaffold_004019_01G000100.1"/>
    <property type="gene ID" value="TraesWEE_scaffold_004019_01G000100"/>
</dbReference>
<dbReference type="PANTHER" id="PTHR33177:SF59">
    <property type="entry name" value="E3 UBIQUITIN-PROTEIN LIGASE"/>
    <property type="match status" value="1"/>
</dbReference>
<proteinExistence type="predicted"/>
<evidence type="ECO:0000256" key="1">
    <source>
        <dbReference type="SAM" id="MobiDB-lite"/>
    </source>
</evidence>
<feature type="compositionally biased region" description="Basic residues" evidence="1">
    <location>
        <begin position="1"/>
        <end position="10"/>
    </location>
</feature>
<organism evidence="2">
    <name type="scientific">Triticum aestivum</name>
    <name type="common">Wheat</name>
    <dbReference type="NCBI Taxonomy" id="4565"/>
    <lineage>
        <taxon>Eukaryota</taxon>
        <taxon>Viridiplantae</taxon>
        <taxon>Streptophyta</taxon>
        <taxon>Embryophyta</taxon>
        <taxon>Tracheophyta</taxon>
        <taxon>Spermatophyta</taxon>
        <taxon>Magnoliopsida</taxon>
        <taxon>Liliopsida</taxon>
        <taxon>Poales</taxon>
        <taxon>Poaceae</taxon>
        <taxon>BOP clade</taxon>
        <taxon>Pooideae</taxon>
        <taxon>Triticodae</taxon>
        <taxon>Triticeae</taxon>
        <taxon>Triticinae</taxon>
        <taxon>Triticum</taxon>
    </lineage>
</organism>
<dbReference type="Gramene" id="TraesCAD_scaffold_006014_01G000400.1">
    <property type="protein sequence ID" value="TraesCAD_scaffold_006014_01G000400.1"/>
    <property type="gene ID" value="TraesCAD_scaffold_006014_01G000400"/>
</dbReference>
<dbReference type="InterPro" id="IPR055281">
    <property type="entry name" value="GIR1-2/SIED1"/>
</dbReference>
<dbReference type="EnsemblPlants" id="TraesCS4B02G116900.1">
    <property type="protein sequence ID" value="TraesCS4B02G116900.1.cds1"/>
    <property type="gene ID" value="TraesCS4B02G116900"/>
</dbReference>
<dbReference type="OrthoDB" id="687579at2759"/>
<keyword evidence="3" id="KW-1185">Reference proteome</keyword>
<dbReference type="Proteomes" id="UP000019116">
    <property type="component" value="Chromosome 4B"/>
</dbReference>
<evidence type="ECO:0000313" key="2">
    <source>
        <dbReference type="EnsemblPlants" id="TraesCS4B02G116900.1.cds1"/>
    </source>
</evidence>
<dbReference type="AlphaFoldDB" id="A0A3B6IQD6"/>
<dbReference type="Gramene" id="TraesRN4B0100280000.1">
    <property type="protein sequence ID" value="TraesRN4B0100280000.1"/>
    <property type="gene ID" value="TraesRN4B0100280000"/>
</dbReference>
<reference evidence="2" key="1">
    <citation type="submission" date="2018-08" db="EMBL/GenBank/DDBJ databases">
        <authorList>
            <person name="Rossello M."/>
        </authorList>
    </citation>
    <scope>NUCLEOTIDE SEQUENCE [LARGE SCALE GENOMIC DNA]</scope>
    <source>
        <strain evidence="2">cv. Chinese Spring</strain>
    </source>
</reference>